<dbReference type="OrthoDB" id="8191639at2759"/>
<dbReference type="Gene3D" id="3.30.420.10">
    <property type="entry name" value="Ribonuclease H-like superfamily/Ribonuclease H"/>
    <property type="match status" value="1"/>
</dbReference>
<dbReference type="CDD" id="cd06145">
    <property type="entry name" value="REX1_like"/>
    <property type="match status" value="1"/>
</dbReference>
<reference evidence="9" key="1">
    <citation type="submission" date="2011-03" db="EMBL/GenBank/DDBJ databases">
        <title>The genome sequence of Vavraia culicis strain floridensis.</title>
        <authorList>
            <consortium name="The Broad Institute Genome Sequencing Platform"/>
            <person name="Cuomo C."/>
            <person name="Becnel J."/>
            <person name="Sanscrainte N."/>
            <person name="Young S.K."/>
            <person name="Zeng Q."/>
            <person name="Gargeya S."/>
            <person name="Fitzgerald M."/>
            <person name="Haas B."/>
            <person name="Abouelleil A."/>
            <person name="Alvarado L."/>
            <person name="Arachchi H.M."/>
            <person name="Berlin A."/>
            <person name="Chapman S.B."/>
            <person name="Gearin G."/>
            <person name="Goldberg J."/>
            <person name="Griggs A."/>
            <person name="Gujja S."/>
            <person name="Hansen M."/>
            <person name="Heiman D."/>
            <person name="Howarth C."/>
            <person name="Larimer J."/>
            <person name="Lui A."/>
            <person name="MacDonald P.J.P."/>
            <person name="McCowen C."/>
            <person name="Montmayeur A."/>
            <person name="Murphy C."/>
            <person name="Neiman D."/>
            <person name="Pearson M."/>
            <person name="Priest M."/>
            <person name="Roberts A."/>
            <person name="Saif S."/>
            <person name="Shea T."/>
            <person name="Sisk P."/>
            <person name="Stolte C."/>
            <person name="Sykes S."/>
            <person name="Wortman J."/>
            <person name="Nusbaum C."/>
            <person name="Birren B."/>
        </authorList>
    </citation>
    <scope>NUCLEOTIDE SEQUENCE [LARGE SCALE GENOMIC DNA]</scope>
    <source>
        <strain evidence="9">floridensis</strain>
    </source>
</reference>
<evidence type="ECO:0000256" key="5">
    <source>
        <dbReference type="ARBA" id="ARBA00022839"/>
    </source>
</evidence>
<comment type="subcellular location">
    <subcellularLocation>
        <location evidence="1">Nucleus</location>
    </subcellularLocation>
</comment>
<dbReference type="InterPro" id="IPR012337">
    <property type="entry name" value="RNaseH-like_sf"/>
</dbReference>
<dbReference type="AlphaFoldDB" id="L2GRC9"/>
<dbReference type="InterPro" id="IPR034922">
    <property type="entry name" value="REX1-like_exo"/>
</dbReference>
<evidence type="ECO:0000256" key="4">
    <source>
        <dbReference type="ARBA" id="ARBA00022801"/>
    </source>
</evidence>
<proteinExistence type="inferred from homology"/>
<evidence type="ECO:0000256" key="3">
    <source>
        <dbReference type="ARBA" id="ARBA00022722"/>
    </source>
</evidence>
<dbReference type="SUPFAM" id="SSF53098">
    <property type="entry name" value="Ribonuclease H-like"/>
    <property type="match status" value="1"/>
</dbReference>
<protein>
    <recommendedName>
        <fullName evidence="7">Exonuclease domain-containing protein</fullName>
    </recommendedName>
</protein>
<dbReference type="PANTHER" id="PTHR12801">
    <property type="entry name" value="RNA EXONUCLEASE REXO1 / RECO3 FAMILY MEMBER-RELATED"/>
    <property type="match status" value="1"/>
</dbReference>
<keyword evidence="6" id="KW-0539">Nucleus</keyword>
<evidence type="ECO:0000259" key="7">
    <source>
        <dbReference type="SMART" id="SM00479"/>
    </source>
</evidence>
<name>L2GRC9_VAVCU</name>
<feature type="domain" description="Exonuclease" evidence="7">
    <location>
        <begin position="174"/>
        <end position="328"/>
    </location>
</feature>
<evidence type="ECO:0000256" key="2">
    <source>
        <dbReference type="ARBA" id="ARBA00006357"/>
    </source>
</evidence>
<evidence type="ECO:0000256" key="6">
    <source>
        <dbReference type="ARBA" id="ARBA00023242"/>
    </source>
</evidence>
<dbReference type="InParanoid" id="L2GRC9"/>
<dbReference type="EMBL" id="GL877458">
    <property type="protein sequence ID" value="ELA46189.1"/>
    <property type="molecule type" value="Genomic_DNA"/>
</dbReference>
<sequence>MRPRTTDNARLTFNHSTIKSLNIDKIRALIQSIYNFKKKPSFVKVANRWNMKSFNVLFLVDECDDMTGKMGFDGSSFVARRMPKLPPFYTVYPLQDNFSVHEIERIVFKDIGEDVRPDIGVLKHVEYFRHFVVKDPFSIYLEDDRFVNSDISVSEANKIDWRMYKRAYKHTAHKLIAMDCEMLVTDVGVELGRVTLLDIQGDTLLDIYVKTDNTVVDYRTEYSGLCEESFKQSVCFDAAQSMVLELIGIDTILLGHSLYNDLKILQINHGKLIDTSRLFRTRDNYKISLKSLANKYRCISIQNGTHCSYEDAYACLQLLSIKVRTLYELFSSERYFGFVKVDRNAGLEKLKVSERCARTAFISIRELESLDVLERVNNYYIVIYRCKGKAYAGVYDSKR</sequence>
<organism evidence="8 9">
    <name type="scientific">Vavraia culicis (isolate floridensis)</name>
    <name type="common">Microsporidian parasite</name>
    <dbReference type="NCBI Taxonomy" id="948595"/>
    <lineage>
        <taxon>Eukaryota</taxon>
        <taxon>Fungi</taxon>
        <taxon>Fungi incertae sedis</taxon>
        <taxon>Microsporidia</taxon>
        <taxon>Pleistophoridae</taxon>
        <taxon>Vavraia</taxon>
    </lineage>
</organism>
<keyword evidence="5" id="KW-0269">Exonuclease</keyword>
<keyword evidence="4" id="KW-0378">Hydrolase</keyword>
<dbReference type="HOGENOM" id="CLU_054620_0_0_1"/>
<dbReference type="PANTHER" id="PTHR12801:SF115">
    <property type="entry name" value="FI18136P1-RELATED"/>
    <property type="match status" value="1"/>
</dbReference>
<dbReference type="GO" id="GO:0005634">
    <property type="term" value="C:nucleus"/>
    <property type="evidence" value="ECO:0007669"/>
    <property type="project" value="UniProtKB-SubCell"/>
</dbReference>
<dbReference type="InterPro" id="IPR047021">
    <property type="entry name" value="REXO1/3/4-like"/>
</dbReference>
<dbReference type="Pfam" id="PF00929">
    <property type="entry name" value="RNase_T"/>
    <property type="match status" value="1"/>
</dbReference>
<comment type="similarity">
    <text evidence="2">Belongs to the REXO1/REXO3 family.</text>
</comment>
<dbReference type="InterPro" id="IPR013520">
    <property type="entry name" value="Ribonucl_H"/>
</dbReference>
<evidence type="ECO:0000313" key="9">
    <source>
        <dbReference type="Proteomes" id="UP000011081"/>
    </source>
</evidence>
<gene>
    <name evidence="8" type="ORF">VCUG_02325</name>
</gene>
<dbReference type="STRING" id="948595.L2GRC9"/>
<dbReference type="SMART" id="SM00479">
    <property type="entry name" value="EXOIII"/>
    <property type="match status" value="1"/>
</dbReference>
<keyword evidence="9" id="KW-1185">Reference proteome</keyword>
<dbReference type="Proteomes" id="UP000011081">
    <property type="component" value="Unassembled WGS sequence"/>
</dbReference>
<dbReference type="GO" id="GO:0004527">
    <property type="term" value="F:exonuclease activity"/>
    <property type="evidence" value="ECO:0007669"/>
    <property type="project" value="UniProtKB-KW"/>
</dbReference>
<accession>L2GRC9</accession>
<evidence type="ECO:0000256" key="1">
    <source>
        <dbReference type="ARBA" id="ARBA00004123"/>
    </source>
</evidence>
<dbReference type="InterPro" id="IPR036397">
    <property type="entry name" value="RNaseH_sf"/>
</dbReference>
<evidence type="ECO:0000313" key="8">
    <source>
        <dbReference type="EMBL" id="ELA46189.1"/>
    </source>
</evidence>
<dbReference type="VEuPathDB" id="MicrosporidiaDB:VCUG_02325"/>
<dbReference type="GO" id="GO:0003676">
    <property type="term" value="F:nucleic acid binding"/>
    <property type="evidence" value="ECO:0007669"/>
    <property type="project" value="InterPro"/>
</dbReference>
<dbReference type="OMA" id="THCSYED"/>
<dbReference type="RefSeq" id="XP_008075334.1">
    <property type="nucleotide sequence ID" value="XM_008077143.1"/>
</dbReference>
<dbReference type="GeneID" id="19880188"/>
<keyword evidence="3" id="KW-0540">Nuclease</keyword>